<dbReference type="Proteomes" id="UP000187851">
    <property type="component" value="Chromosome"/>
</dbReference>
<name>A0ABM6H5B8_9ACTN</name>
<protein>
    <recommendedName>
        <fullName evidence="4">UvrD-like helicase C-terminal domain-containing protein</fullName>
    </recommendedName>
</protein>
<evidence type="ECO:0000256" key="1">
    <source>
        <dbReference type="SAM" id="MobiDB-lite"/>
    </source>
</evidence>
<dbReference type="EMBL" id="CP019458">
    <property type="protein sequence ID" value="AQA09156.1"/>
    <property type="molecule type" value="Genomic_DNA"/>
</dbReference>
<keyword evidence="3" id="KW-1185">Reference proteome</keyword>
<gene>
    <name evidence="2" type="ORF">BV401_00030</name>
</gene>
<feature type="region of interest" description="Disordered" evidence="1">
    <location>
        <begin position="1"/>
        <end position="21"/>
    </location>
</feature>
<proteinExistence type="predicted"/>
<sequence length="65" mass="7117">MTAAIGRCRWPSGTGDDEYYGPEGEPFPIGSRLLYVVMTRARHTAHLVVPANSHPLWAPLIAALE</sequence>
<organism evidence="2 3">
    <name type="scientific">Streptomyces autolyticus</name>
    <dbReference type="NCBI Taxonomy" id="75293"/>
    <lineage>
        <taxon>Bacteria</taxon>
        <taxon>Bacillati</taxon>
        <taxon>Actinomycetota</taxon>
        <taxon>Actinomycetes</taxon>
        <taxon>Kitasatosporales</taxon>
        <taxon>Streptomycetaceae</taxon>
        <taxon>Streptomyces</taxon>
    </lineage>
</organism>
<evidence type="ECO:0000313" key="2">
    <source>
        <dbReference type="EMBL" id="AQA09156.1"/>
    </source>
</evidence>
<evidence type="ECO:0000313" key="3">
    <source>
        <dbReference type="Proteomes" id="UP000187851"/>
    </source>
</evidence>
<reference evidence="2 3" key="1">
    <citation type="journal article" date="2017" name="J. Biotechnol.">
        <title>The complete genome sequence of Streptomyces autolyticus CGMCC 0516, the producer of geldanamycin, autolytimycin, reblastatin and elaiophylin.</title>
        <authorList>
            <person name="Yin M."/>
            <person name="Jiang M."/>
            <person name="Ren Z."/>
            <person name="Dong Y."/>
            <person name="Lu T."/>
        </authorList>
    </citation>
    <scope>NUCLEOTIDE SEQUENCE [LARGE SCALE GENOMIC DNA]</scope>
    <source>
        <strain evidence="2 3">CGMCC0516</strain>
    </source>
</reference>
<dbReference type="RefSeq" id="WP_079255583.1">
    <property type="nucleotide sequence ID" value="NZ_CP019458.1"/>
</dbReference>
<evidence type="ECO:0008006" key="4">
    <source>
        <dbReference type="Google" id="ProtNLM"/>
    </source>
</evidence>
<accession>A0ABM6H5B8</accession>